<keyword evidence="3" id="KW-1185">Reference proteome</keyword>
<dbReference type="AlphaFoldDB" id="A0AA39ZXU0"/>
<evidence type="ECO:0000313" key="3">
    <source>
        <dbReference type="Proteomes" id="UP001172102"/>
    </source>
</evidence>
<gene>
    <name evidence="2" type="ORF">B0H67DRAFT_388231</name>
</gene>
<dbReference type="EMBL" id="JAUKUA010000007">
    <property type="protein sequence ID" value="KAK0705631.1"/>
    <property type="molecule type" value="Genomic_DNA"/>
</dbReference>
<organism evidence="2 3">
    <name type="scientific">Lasiosphaeris hirsuta</name>
    <dbReference type="NCBI Taxonomy" id="260670"/>
    <lineage>
        <taxon>Eukaryota</taxon>
        <taxon>Fungi</taxon>
        <taxon>Dikarya</taxon>
        <taxon>Ascomycota</taxon>
        <taxon>Pezizomycotina</taxon>
        <taxon>Sordariomycetes</taxon>
        <taxon>Sordariomycetidae</taxon>
        <taxon>Sordariales</taxon>
        <taxon>Lasiosphaeriaceae</taxon>
        <taxon>Lasiosphaeris</taxon>
    </lineage>
</organism>
<evidence type="ECO:0000313" key="2">
    <source>
        <dbReference type="EMBL" id="KAK0705631.1"/>
    </source>
</evidence>
<name>A0AA39ZXU0_9PEZI</name>
<evidence type="ECO:0000256" key="1">
    <source>
        <dbReference type="SAM" id="MobiDB-lite"/>
    </source>
</evidence>
<comment type="caution">
    <text evidence="2">The sequence shown here is derived from an EMBL/GenBank/DDBJ whole genome shotgun (WGS) entry which is preliminary data.</text>
</comment>
<accession>A0AA39ZXU0</accession>
<protein>
    <submittedName>
        <fullName evidence="2">Uncharacterized protein</fullName>
    </submittedName>
</protein>
<sequence length="94" mass="10017">MAQSDSATQPGLHPGTQHHPDAKTTTSPPPDPNTTANLAPTKALRNTMEEEEQGDVEPVGLHAAGERARGVPAQRRRTRPVAGCQARPEVPRVL</sequence>
<feature type="region of interest" description="Disordered" evidence="1">
    <location>
        <begin position="1"/>
        <end position="94"/>
    </location>
</feature>
<reference evidence="2" key="1">
    <citation type="submission" date="2023-06" db="EMBL/GenBank/DDBJ databases">
        <title>Genome-scale phylogeny and comparative genomics of the fungal order Sordariales.</title>
        <authorList>
            <consortium name="Lawrence Berkeley National Laboratory"/>
            <person name="Hensen N."/>
            <person name="Bonometti L."/>
            <person name="Westerberg I."/>
            <person name="Brannstrom I.O."/>
            <person name="Guillou S."/>
            <person name="Cros-Aarteil S."/>
            <person name="Calhoun S."/>
            <person name="Haridas S."/>
            <person name="Kuo A."/>
            <person name="Mondo S."/>
            <person name="Pangilinan J."/>
            <person name="Riley R."/>
            <person name="Labutti K."/>
            <person name="Andreopoulos B."/>
            <person name="Lipzen A."/>
            <person name="Chen C."/>
            <person name="Yanf M."/>
            <person name="Daum C."/>
            <person name="Ng V."/>
            <person name="Clum A."/>
            <person name="Steindorff A."/>
            <person name="Ohm R."/>
            <person name="Martin F."/>
            <person name="Silar P."/>
            <person name="Natvig D."/>
            <person name="Lalanne C."/>
            <person name="Gautier V."/>
            <person name="Ament-Velasquez S.L."/>
            <person name="Kruys A."/>
            <person name="Hutchinson M.I."/>
            <person name="Powell A.J."/>
            <person name="Barry K."/>
            <person name="Miller A.N."/>
            <person name="Grigoriev I.V."/>
            <person name="Debuchy R."/>
            <person name="Gladieux P."/>
            <person name="Thoren M.H."/>
            <person name="Johannesson H."/>
        </authorList>
    </citation>
    <scope>NUCLEOTIDE SEQUENCE</scope>
    <source>
        <strain evidence="2">SMH4607-1</strain>
    </source>
</reference>
<dbReference type="Proteomes" id="UP001172102">
    <property type="component" value="Unassembled WGS sequence"/>
</dbReference>
<proteinExistence type="predicted"/>